<sequence>MRGSLLLLSALLLLESTDGNGYDQLSQHDTNIIDKAIKEANERHGKTKHLDFDSIITVDSAKRMLNVLLKPTACDRTKPFVHRKNCEIRNATPQVSCIGCRGEMTCFLLREQEKECSLELPSWTTLYTMLGLPFRLGLLTCRRFSSPHQPSRLLSLGALTSMYTTRMYSGGGGKPGRRIGLIGGGPPMVENHHHPLPPHHPHVHQPQSYPPVYQARLDAHRPHYQTHQHYHTHPQVTHLPPPHYQPHAHLHHGKKKTWNFIHEKMSYDTFFTMKRLIDRSRTVDEVLRWVTQNPGKISHNHYPIALQKIGQLLVLQQAGGQAGASGAGGGGGGAGEGALPATSVGGSGENTIRQILDNQDFQTLCDAIVNDCSKFDNFSIVNCLYAVAALGLPSDSQIVQVLEEESQARLSQFNQKDISMVFSSSMKLHPSSQHPLIESCLAGLEKNIERERHPQTLFLLLSYYRTKWRALRVADGASPEQLVVNRKILRLVKHTLASVSSVRDHEMALLDEMLSACAREASNKSLELIFSSHLFYQNRQEKFVSSLAEELPKKVDSITPYTMALIAKYIARHRLRETRLLDTIADFLVKKGEYLDSKVIQKLVFPFSRMSYRPANETQFFSKLEMVLELKALSSPLATVNILMSLFQLGHFPGLVLHRVFSPSFISNVTNSPYALIVRRYLSLLDAAVELEYRDYTGPRLQDTHKVLMFDHALTADEVNRKYSYKGLVAEALRQLVGEHGYKQDEVLAPGYYTDFLLWIDSTGRVLPIRTGTPAATLAAGSTPCVVLNLKTPDGSGSVTALTTDFQKFSPFAPSLEEGADKQGGEEPAFLSAHMRPPAVAGSQRVGPNGTVSLDYNPYYTTSDYYSTLAKEHSLESQDSSTLSSPSDCLTQTGPSVPGTVAPQDSLFQFSIGKILEDEGGAASGANTGPDCEIATFYESVSYPEGGESDVVVGSPLQLHNTDNPEADRTTGEQVKRVIMSVNDKWHYCHNSDVLVGSRAMRDRHLQLLGYIILQLPYLELEKLNGIEEVKQYLHKKLLEVPL</sequence>
<dbReference type="PROSITE" id="PS51286">
    <property type="entry name" value="RAP"/>
    <property type="match status" value="1"/>
</dbReference>
<dbReference type="InterPro" id="IPR013584">
    <property type="entry name" value="RAP"/>
</dbReference>
<feature type="domain" description="RAP" evidence="5">
    <location>
        <begin position="978"/>
        <end position="1036"/>
    </location>
</feature>
<dbReference type="EMBL" id="RJVU01044706">
    <property type="protein sequence ID" value="ROL44562.1"/>
    <property type="molecule type" value="Genomic_DNA"/>
</dbReference>
<keyword evidence="6" id="KW-0418">Kinase</keyword>
<dbReference type="AlphaFoldDB" id="A0A3N0YE86"/>
<dbReference type="OrthoDB" id="8881103at2759"/>
<dbReference type="SMART" id="SM00952">
    <property type="entry name" value="RAP"/>
    <property type="match status" value="1"/>
</dbReference>
<dbReference type="GO" id="GO:0005759">
    <property type="term" value="C:mitochondrial matrix"/>
    <property type="evidence" value="ECO:0007669"/>
    <property type="project" value="TreeGrafter"/>
</dbReference>
<evidence type="ECO:0000256" key="3">
    <source>
        <dbReference type="SAM" id="MobiDB-lite"/>
    </source>
</evidence>
<dbReference type="GO" id="GO:0003723">
    <property type="term" value="F:RNA binding"/>
    <property type="evidence" value="ECO:0007669"/>
    <property type="project" value="TreeGrafter"/>
</dbReference>
<dbReference type="Proteomes" id="UP000281406">
    <property type="component" value="Unassembled WGS sequence"/>
</dbReference>
<dbReference type="GO" id="GO:0000963">
    <property type="term" value="P:mitochondrial RNA processing"/>
    <property type="evidence" value="ECO:0007669"/>
    <property type="project" value="TreeGrafter"/>
</dbReference>
<dbReference type="InterPro" id="IPR010622">
    <property type="entry name" value="FAST_Leu-rich"/>
</dbReference>
<evidence type="ECO:0000313" key="6">
    <source>
        <dbReference type="EMBL" id="ROL44562.1"/>
    </source>
</evidence>
<dbReference type="InterPro" id="IPR013579">
    <property type="entry name" value="FAST_2"/>
</dbReference>
<dbReference type="PANTHER" id="PTHR21228:SF4">
    <property type="entry name" value="FAS-ACTIVATED SERINE_THREONINE KINASE"/>
    <property type="match status" value="1"/>
</dbReference>
<dbReference type="Pfam" id="PF08368">
    <property type="entry name" value="FAST_2"/>
    <property type="match status" value="1"/>
</dbReference>
<dbReference type="GO" id="GO:0044528">
    <property type="term" value="P:regulation of mitochondrial mRNA stability"/>
    <property type="evidence" value="ECO:0007669"/>
    <property type="project" value="InterPro"/>
</dbReference>
<dbReference type="Pfam" id="PF08373">
    <property type="entry name" value="RAP"/>
    <property type="match status" value="1"/>
</dbReference>
<protein>
    <submittedName>
        <fullName evidence="6">Fas-activated serine/threonine kinase</fullName>
    </submittedName>
</protein>
<comment type="caution">
    <text evidence="6">The sequence shown here is derived from an EMBL/GenBank/DDBJ whole genome shotgun (WGS) entry which is preliminary data.</text>
</comment>
<dbReference type="Pfam" id="PF06743">
    <property type="entry name" value="FAST_1"/>
    <property type="match status" value="1"/>
</dbReference>
<name>A0A3N0YE86_ANAGA</name>
<gene>
    <name evidence="6" type="ORF">DPX16_18273</name>
</gene>
<proteinExistence type="predicted"/>
<dbReference type="GO" id="GO:0035770">
    <property type="term" value="C:ribonucleoprotein granule"/>
    <property type="evidence" value="ECO:0007669"/>
    <property type="project" value="TreeGrafter"/>
</dbReference>
<feature type="signal peptide" evidence="4">
    <location>
        <begin position="1"/>
        <end position="19"/>
    </location>
</feature>
<feature type="compositionally biased region" description="Low complexity" evidence="3">
    <location>
        <begin position="877"/>
        <end position="888"/>
    </location>
</feature>
<dbReference type="PANTHER" id="PTHR21228">
    <property type="entry name" value="FAST LEU-RICH DOMAIN-CONTAINING"/>
    <property type="match status" value="1"/>
</dbReference>
<evidence type="ECO:0000256" key="1">
    <source>
        <dbReference type="ARBA" id="ARBA00004173"/>
    </source>
</evidence>
<evidence type="ECO:0000313" key="7">
    <source>
        <dbReference type="Proteomes" id="UP000281406"/>
    </source>
</evidence>
<keyword evidence="6" id="KW-0808">Transferase</keyword>
<evidence type="ECO:0000259" key="5">
    <source>
        <dbReference type="PROSITE" id="PS51286"/>
    </source>
</evidence>
<dbReference type="GO" id="GO:0016301">
    <property type="term" value="F:kinase activity"/>
    <property type="evidence" value="ECO:0007669"/>
    <property type="project" value="UniProtKB-KW"/>
</dbReference>
<evidence type="ECO:0000256" key="2">
    <source>
        <dbReference type="ARBA" id="ARBA00023128"/>
    </source>
</evidence>
<feature type="chain" id="PRO_5018032412" evidence="4">
    <location>
        <begin position="20"/>
        <end position="1043"/>
    </location>
</feature>
<keyword evidence="4" id="KW-0732">Signal</keyword>
<accession>A0A3N0YE86</accession>
<evidence type="ECO:0000256" key="4">
    <source>
        <dbReference type="SAM" id="SignalP"/>
    </source>
</evidence>
<organism evidence="6 7">
    <name type="scientific">Anabarilius grahami</name>
    <name type="common">Kanglang fish</name>
    <name type="synonym">Barilius grahami</name>
    <dbReference type="NCBI Taxonomy" id="495550"/>
    <lineage>
        <taxon>Eukaryota</taxon>
        <taxon>Metazoa</taxon>
        <taxon>Chordata</taxon>
        <taxon>Craniata</taxon>
        <taxon>Vertebrata</taxon>
        <taxon>Euteleostomi</taxon>
        <taxon>Actinopterygii</taxon>
        <taxon>Neopterygii</taxon>
        <taxon>Teleostei</taxon>
        <taxon>Ostariophysi</taxon>
        <taxon>Cypriniformes</taxon>
        <taxon>Xenocyprididae</taxon>
        <taxon>Xenocypridinae</taxon>
        <taxon>Xenocypridinae incertae sedis</taxon>
        <taxon>Anabarilius</taxon>
    </lineage>
</organism>
<dbReference type="InterPro" id="IPR050870">
    <property type="entry name" value="FAST_kinase"/>
</dbReference>
<comment type="subcellular location">
    <subcellularLocation>
        <location evidence="1">Mitochondrion</location>
    </subcellularLocation>
</comment>
<keyword evidence="2" id="KW-0496">Mitochondrion</keyword>
<feature type="region of interest" description="Disordered" evidence="3">
    <location>
        <begin position="877"/>
        <end position="903"/>
    </location>
</feature>
<keyword evidence="7" id="KW-1185">Reference proteome</keyword>
<reference evidence="6 7" key="1">
    <citation type="submission" date="2018-10" db="EMBL/GenBank/DDBJ databases">
        <title>Genome assembly for a Yunnan-Guizhou Plateau 3E fish, Anabarilius grahami (Regan), and its evolutionary and genetic applications.</title>
        <authorList>
            <person name="Jiang W."/>
        </authorList>
    </citation>
    <scope>NUCLEOTIDE SEQUENCE [LARGE SCALE GENOMIC DNA]</scope>
    <source>
        <strain evidence="6">AG-KIZ</strain>
        <tissue evidence="6">Muscle</tissue>
    </source>
</reference>